<evidence type="ECO:0000259" key="1">
    <source>
        <dbReference type="PROSITE" id="PS50943"/>
    </source>
</evidence>
<protein>
    <recommendedName>
        <fullName evidence="1">HTH cro/C1-type domain-containing protein</fullName>
    </recommendedName>
</protein>
<name>A0A177N058_9GAMM</name>
<reference evidence="2 3" key="1">
    <citation type="submission" date="2016-03" db="EMBL/GenBank/DDBJ databases">
        <authorList>
            <person name="Ploux O."/>
        </authorList>
    </citation>
    <scope>NUCLEOTIDE SEQUENCE [LARGE SCALE GENOMIC DNA]</scope>
    <source>
        <strain evidence="2 3">R-45370</strain>
    </source>
</reference>
<evidence type="ECO:0000313" key="3">
    <source>
        <dbReference type="Proteomes" id="UP000078476"/>
    </source>
</evidence>
<dbReference type="STRING" id="980561.A1359_14460"/>
<dbReference type="PROSITE" id="PS50943">
    <property type="entry name" value="HTH_CROC1"/>
    <property type="match status" value="1"/>
</dbReference>
<dbReference type="CDD" id="cd00093">
    <property type="entry name" value="HTH_XRE"/>
    <property type="match status" value="1"/>
</dbReference>
<keyword evidence="3" id="KW-1185">Reference proteome</keyword>
<dbReference type="SUPFAM" id="SSF47413">
    <property type="entry name" value="lambda repressor-like DNA-binding domains"/>
    <property type="match status" value="1"/>
</dbReference>
<dbReference type="Gene3D" id="1.10.260.40">
    <property type="entry name" value="lambda repressor-like DNA-binding domains"/>
    <property type="match status" value="1"/>
</dbReference>
<dbReference type="RefSeq" id="WP_066985826.1">
    <property type="nucleotide sequence ID" value="NZ_LUUI01000142.1"/>
</dbReference>
<organism evidence="2 3">
    <name type="scientific">Methylomonas lenta</name>
    <dbReference type="NCBI Taxonomy" id="980561"/>
    <lineage>
        <taxon>Bacteria</taxon>
        <taxon>Pseudomonadati</taxon>
        <taxon>Pseudomonadota</taxon>
        <taxon>Gammaproteobacteria</taxon>
        <taxon>Methylococcales</taxon>
        <taxon>Methylococcaceae</taxon>
        <taxon>Methylomonas</taxon>
    </lineage>
</organism>
<dbReference type="SMART" id="SM00530">
    <property type="entry name" value="HTH_XRE"/>
    <property type="match status" value="1"/>
</dbReference>
<dbReference type="OrthoDB" id="5569968at2"/>
<feature type="domain" description="HTH cro/C1-type" evidence="1">
    <location>
        <begin position="25"/>
        <end position="79"/>
    </location>
</feature>
<dbReference type="Pfam" id="PF01381">
    <property type="entry name" value="HTH_3"/>
    <property type="match status" value="1"/>
</dbReference>
<dbReference type="AlphaFoldDB" id="A0A177N058"/>
<evidence type="ECO:0000313" key="2">
    <source>
        <dbReference type="EMBL" id="OAI11347.1"/>
    </source>
</evidence>
<dbReference type="Proteomes" id="UP000078476">
    <property type="component" value="Unassembled WGS sequence"/>
</dbReference>
<accession>A0A177N058</accession>
<comment type="caution">
    <text evidence="2">The sequence shown here is derived from an EMBL/GenBank/DDBJ whole genome shotgun (WGS) entry which is preliminary data.</text>
</comment>
<dbReference type="InterPro" id="IPR010982">
    <property type="entry name" value="Lambda_DNA-bd_dom_sf"/>
</dbReference>
<sequence length="100" mass="10723">MKRVVPTPFPVDPYLENPVVLGAAIRSARTQAGIRLEDAAMTIGVCLQTLVDIEAGKPGVSIGKILQVSQGLGVSLFVIPQSQREIARRRLSDLTVDNQA</sequence>
<dbReference type="GO" id="GO:0003677">
    <property type="term" value="F:DNA binding"/>
    <property type="evidence" value="ECO:0007669"/>
    <property type="project" value="InterPro"/>
</dbReference>
<proteinExistence type="predicted"/>
<gene>
    <name evidence="2" type="ORF">A1359_14460</name>
</gene>
<dbReference type="EMBL" id="LUUI01000142">
    <property type="protein sequence ID" value="OAI11347.1"/>
    <property type="molecule type" value="Genomic_DNA"/>
</dbReference>
<dbReference type="InterPro" id="IPR001387">
    <property type="entry name" value="Cro/C1-type_HTH"/>
</dbReference>